<feature type="domain" description="DNA2/NAM7 helicase-like C-terminal" evidence="2">
    <location>
        <begin position="936"/>
        <end position="1172"/>
    </location>
</feature>
<dbReference type="InterPro" id="IPR041677">
    <property type="entry name" value="DNA2/NAM7_AAA_11"/>
</dbReference>
<dbReference type="EMBL" id="FOEI01000005">
    <property type="protein sequence ID" value="SEQ04535.1"/>
    <property type="molecule type" value="Genomic_DNA"/>
</dbReference>
<evidence type="ECO:0000259" key="1">
    <source>
        <dbReference type="Pfam" id="PF13086"/>
    </source>
</evidence>
<dbReference type="SUPFAM" id="SSF52540">
    <property type="entry name" value="P-loop containing nucleoside triphosphate hydrolases"/>
    <property type="match status" value="1"/>
</dbReference>
<name>A0A1H9CTM8_9FLAO</name>
<sequence length="1212" mass="141472">MAILHEDIFGGGKAIEIIVRWHDILITDFNRSNTTTIEQIKSLLKDVEYKAYFLKVNDKEQKIVIPFEAEGFQLDLVVVWDAQTFSYKAAVKSKKKSKIVQPIALPQDSKYYIEEVCKLIFIDQNESRFPIIEQKNLYERINNLEIAPIAKLENDREIWYKWIEAQDLLLQRNAQPFKVRKYHHPVEFNNEKGITTKYKFKVDLEVKESREYKEVEEELLNEFSIKETFDKEGNIFLKFDDIYRGLDAVIHKKFNQIIEREKSIGAILKLKPISISTRFKNVFKALNFDIDCKTIEIEKKERKTVLLEVTANKVPFETLQSYFDSQNYELKEVVGEFLVLCNSDVLESKRNELFEKGQVLPKPSNNVFKITTENEEDLTVFNWTLKKIFGKDKVRIRKKYYYQKKRVESENKVISKFTEEFWNDIKRDLYFLDFNVVLNELSDTISFDFETNEEFFEKFKKIREINKFDFSLSPTDPEFKFKVKTNLVKTKTEKQVLQDRIHELANVEFLIDTSKSEKIKSYLSIGKLNAYESDTTSLTFSLALRGKEDNKTVDKLLDYLEDNKPIREVLPNLKGDQAKTNWLKQAMAKIVAPTDRPNGKSVNPRLGEFIFDSSKSEEIFKDITPQSEEWETIRKNELLQLNDSQRKAILAALHARDLCLLQGPPGTGKTTVIAELIWQMISKNQNQKILLTSETNLAVDNALEKLLNKEHTLVKPLRFGKDTKFEEEGKKYSINRIMKWLDDNFVPVEFEDDSLEENDEEEELIQDNPYNNAIQIWMNRIAEKSHQKSNHKYEAALKDWAFELSQPTASVKRLFKDKYFKYANVIGSTCSSSGSNDFAKSYQFIFNNKEAFKIDAANKRNWINVEFDTVIMDEASKATPPEMLLPLCFGKKSIVIGDHRQLPPMLNEKEFKEALLELNTERALKLAEEIDKDFVETSQFERLILNPKVPKSIAARLNIQYRMHPKINNVIKQFYTGETDEGLEPAQELITHADSEDLSNPFSRYHGLINQDFIKPDVHTIWINVDEPEELVSTSRVNEKEVEAVKRALIYLKNAEGFEEYFNHFNSIKDEDKRLQEQEIGIISFYGQQLKKLIDVKKYAQKDLNIPIRLKTVDKFQGMERNIVIVSTVRSNKILKAGLIEKNHDIGFAKAPERLNVALSRARRLLIVVGNLKFFESYKDKNGNAIYKNAIEIIRQEGIIIDDYKKLNKYNA</sequence>
<evidence type="ECO:0000259" key="2">
    <source>
        <dbReference type="Pfam" id="PF13087"/>
    </source>
</evidence>
<dbReference type="Pfam" id="PF13086">
    <property type="entry name" value="AAA_11"/>
    <property type="match status" value="1"/>
</dbReference>
<evidence type="ECO:0000313" key="4">
    <source>
        <dbReference type="Proteomes" id="UP000198648"/>
    </source>
</evidence>
<dbReference type="STRING" id="1299341.SAMN05444005_10575"/>
<reference evidence="3 4" key="1">
    <citation type="submission" date="2016-10" db="EMBL/GenBank/DDBJ databases">
        <authorList>
            <person name="de Groot N.N."/>
        </authorList>
    </citation>
    <scope>NUCLEOTIDE SEQUENCE [LARGE SCALE GENOMIC DNA]</scope>
    <source>
        <strain evidence="3 4">DSM 27078</strain>
    </source>
</reference>
<dbReference type="InterPro" id="IPR027417">
    <property type="entry name" value="P-loop_NTPase"/>
</dbReference>
<accession>A0A1H9CTM8</accession>
<dbReference type="AlphaFoldDB" id="A0A1H9CTM8"/>
<dbReference type="CDD" id="cd18808">
    <property type="entry name" value="SF1_C_Upf1"/>
    <property type="match status" value="1"/>
</dbReference>
<dbReference type="OrthoDB" id="9757917at2"/>
<dbReference type="PANTHER" id="PTHR10887:SF495">
    <property type="entry name" value="HELICASE SENATAXIN ISOFORM X1-RELATED"/>
    <property type="match status" value="1"/>
</dbReference>
<evidence type="ECO:0000313" key="3">
    <source>
        <dbReference type="EMBL" id="SEQ04535.1"/>
    </source>
</evidence>
<dbReference type="Proteomes" id="UP000198648">
    <property type="component" value="Unassembled WGS sequence"/>
</dbReference>
<protein>
    <submittedName>
        <fullName evidence="3">AAA domain-containing protein</fullName>
    </submittedName>
</protein>
<dbReference type="InterPro" id="IPR045055">
    <property type="entry name" value="DNA2/NAM7-like"/>
</dbReference>
<gene>
    <name evidence="3" type="ORF">SAMN05444005_10575</name>
</gene>
<proteinExistence type="predicted"/>
<feature type="domain" description="DNA2/NAM7 helicase helicase" evidence="1">
    <location>
        <begin position="640"/>
        <end position="906"/>
    </location>
</feature>
<dbReference type="Gene3D" id="3.40.50.300">
    <property type="entry name" value="P-loop containing nucleotide triphosphate hydrolases"/>
    <property type="match status" value="2"/>
</dbReference>
<dbReference type="PANTHER" id="PTHR10887">
    <property type="entry name" value="DNA2/NAM7 HELICASE FAMILY"/>
    <property type="match status" value="1"/>
</dbReference>
<dbReference type="InterPro" id="IPR041679">
    <property type="entry name" value="DNA2/NAM7-like_C"/>
</dbReference>
<dbReference type="GO" id="GO:0004386">
    <property type="term" value="F:helicase activity"/>
    <property type="evidence" value="ECO:0007669"/>
    <property type="project" value="InterPro"/>
</dbReference>
<keyword evidence="4" id="KW-1185">Reference proteome</keyword>
<organism evidence="3 4">
    <name type="scientific">Flavobacterium urocaniciphilum</name>
    <dbReference type="NCBI Taxonomy" id="1299341"/>
    <lineage>
        <taxon>Bacteria</taxon>
        <taxon>Pseudomonadati</taxon>
        <taxon>Bacteroidota</taxon>
        <taxon>Flavobacteriia</taxon>
        <taxon>Flavobacteriales</taxon>
        <taxon>Flavobacteriaceae</taxon>
        <taxon>Flavobacterium</taxon>
    </lineage>
</organism>
<dbReference type="Pfam" id="PF13087">
    <property type="entry name" value="AAA_12"/>
    <property type="match status" value="1"/>
</dbReference>
<dbReference type="RefSeq" id="WP_091468376.1">
    <property type="nucleotide sequence ID" value="NZ_FOEI01000005.1"/>
</dbReference>
<dbReference type="InterPro" id="IPR047187">
    <property type="entry name" value="SF1_C_Upf1"/>
</dbReference>